<feature type="transmembrane region" description="Helical" evidence="1">
    <location>
        <begin position="7"/>
        <end position="29"/>
    </location>
</feature>
<keyword evidence="1" id="KW-1133">Transmembrane helix</keyword>
<dbReference type="OrthoDB" id="3177522at2"/>
<dbReference type="GO" id="GO:0004175">
    <property type="term" value="F:endopeptidase activity"/>
    <property type="evidence" value="ECO:0007669"/>
    <property type="project" value="TreeGrafter"/>
</dbReference>
<dbReference type="Proteomes" id="UP000092714">
    <property type="component" value="Unassembled WGS sequence"/>
</dbReference>
<proteinExistence type="predicted"/>
<dbReference type="GO" id="GO:0030288">
    <property type="term" value="C:outer membrane-bounded periplasmic space"/>
    <property type="evidence" value="ECO:0007669"/>
    <property type="project" value="TreeGrafter"/>
</dbReference>
<dbReference type="AlphaFoldDB" id="A0A174F014"/>
<organism evidence="3 4">
    <name type="scientific">Clostridium paraputrificum</name>
    <dbReference type="NCBI Taxonomy" id="29363"/>
    <lineage>
        <taxon>Bacteria</taxon>
        <taxon>Bacillati</taxon>
        <taxon>Bacillota</taxon>
        <taxon>Clostridia</taxon>
        <taxon>Eubacteriales</taxon>
        <taxon>Clostridiaceae</taxon>
        <taxon>Clostridium</taxon>
    </lineage>
</organism>
<accession>A0A174F014</accession>
<keyword evidence="1" id="KW-0812">Transmembrane</keyword>
<reference evidence="3 4" key="1">
    <citation type="submission" date="2016-06" db="EMBL/GenBank/DDBJ databases">
        <authorList>
            <person name="Kjaerup R.B."/>
            <person name="Dalgaard T.S."/>
            <person name="Juul-Madsen H.R."/>
        </authorList>
    </citation>
    <scope>NUCLEOTIDE SEQUENCE [LARGE SCALE GENOMIC DNA]</scope>
    <source>
        <strain evidence="3 4">373-A1</strain>
    </source>
</reference>
<dbReference type="InterPro" id="IPR005151">
    <property type="entry name" value="Tail-specific_protease"/>
</dbReference>
<gene>
    <name evidence="3" type="ORF">CP373A1_13230</name>
</gene>
<dbReference type="PANTHER" id="PTHR32060:SF30">
    <property type="entry name" value="CARBOXY-TERMINAL PROCESSING PROTEASE CTPA"/>
    <property type="match status" value="1"/>
</dbReference>
<keyword evidence="4" id="KW-1185">Reference proteome</keyword>
<dbReference type="SUPFAM" id="SSF52096">
    <property type="entry name" value="ClpP/crotonase"/>
    <property type="match status" value="1"/>
</dbReference>
<keyword evidence="1" id="KW-0472">Membrane</keyword>
<protein>
    <recommendedName>
        <fullName evidence="2">Tail specific protease domain-containing protein</fullName>
    </recommendedName>
</protein>
<sequence length="442" mass="50145">MKKRIPKILWGVGFCLIILVIGIFTYLYFNHVIRISEGKEFKNQGSPVLESRLSKDDVKEDIDYIIDIMENTHPIFLEDIPESYYAAKDELLAASNEEMTVGELQYKVSRYLSSINDGHTALWWTENMFLDIDWKYLDGNLYLLDSNKKLTDKVVTKIGDIEIEKIIESIRAHFPAENYVAEAKNIESFLKGKLVLENVGVDCAKDILVTLSNGEEDKILEVEFISGPEYRSVNNGIYSKVIDKNVAYIRLGTCDVNSTLKSVVENIEKYKNEGIKDYIIDVIDNPGGVSNACSMLLEALNMKGGTYGGMLRFSPLAQEQLGYLRKSGHIEYKSNNNAVKNNDINLYILTNENTFSSAQMLAVWVSDGNLGKIIGRPSSNMPSNYGDVLKFQMKNSKLIGQISHKKFIRPDIRKDKEQILEPDIYVEYGDDILETAIDYINK</sequence>
<dbReference type="Gene3D" id="3.90.226.10">
    <property type="entry name" value="2-enoyl-CoA Hydratase, Chain A, domain 1"/>
    <property type="match status" value="1"/>
</dbReference>
<dbReference type="EMBL" id="MAPZ01000025">
    <property type="protein sequence ID" value="OBY10058.1"/>
    <property type="molecule type" value="Genomic_DNA"/>
</dbReference>
<dbReference type="GO" id="GO:0006508">
    <property type="term" value="P:proteolysis"/>
    <property type="evidence" value="ECO:0007669"/>
    <property type="project" value="InterPro"/>
</dbReference>
<name>A0A174F014_9CLOT</name>
<dbReference type="RefSeq" id="WP_055254383.1">
    <property type="nucleotide sequence ID" value="NZ_CABHIH010000003.1"/>
</dbReference>
<dbReference type="GO" id="GO:0007165">
    <property type="term" value="P:signal transduction"/>
    <property type="evidence" value="ECO:0007669"/>
    <property type="project" value="TreeGrafter"/>
</dbReference>
<evidence type="ECO:0000313" key="3">
    <source>
        <dbReference type="EMBL" id="OBY10058.1"/>
    </source>
</evidence>
<dbReference type="eggNOG" id="COG0793">
    <property type="taxonomic scope" value="Bacteria"/>
</dbReference>
<evidence type="ECO:0000256" key="1">
    <source>
        <dbReference type="SAM" id="Phobius"/>
    </source>
</evidence>
<dbReference type="GO" id="GO:0008236">
    <property type="term" value="F:serine-type peptidase activity"/>
    <property type="evidence" value="ECO:0007669"/>
    <property type="project" value="InterPro"/>
</dbReference>
<feature type="domain" description="Tail specific protease" evidence="2">
    <location>
        <begin position="245"/>
        <end position="426"/>
    </location>
</feature>
<dbReference type="InterPro" id="IPR029045">
    <property type="entry name" value="ClpP/crotonase-like_dom_sf"/>
</dbReference>
<comment type="caution">
    <text evidence="3">The sequence shown here is derived from an EMBL/GenBank/DDBJ whole genome shotgun (WGS) entry which is preliminary data.</text>
</comment>
<evidence type="ECO:0000313" key="4">
    <source>
        <dbReference type="Proteomes" id="UP000092714"/>
    </source>
</evidence>
<dbReference type="PANTHER" id="PTHR32060">
    <property type="entry name" value="TAIL-SPECIFIC PROTEASE"/>
    <property type="match status" value="1"/>
</dbReference>
<dbReference type="Pfam" id="PF03572">
    <property type="entry name" value="Peptidase_S41"/>
    <property type="match status" value="1"/>
</dbReference>
<evidence type="ECO:0000259" key="2">
    <source>
        <dbReference type="Pfam" id="PF03572"/>
    </source>
</evidence>